<dbReference type="EMBL" id="JBHSDC010000027">
    <property type="protein sequence ID" value="MFC4232848.1"/>
    <property type="molecule type" value="Genomic_DNA"/>
</dbReference>
<feature type="domain" description="DUF6089" evidence="1">
    <location>
        <begin position="15"/>
        <end position="228"/>
    </location>
</feature>
<reference evidence="3" key="1">
    <citation type="journal article" date="2019" name="Int. J. Syst. Evol. Microbiol.">
        <title>The Global Catalogue of Microorganisms (GCM) 10K type strain sequencing project: providing services to taxonomists for standard genome sequencing and annotation.</title>
        <authorList>
            <consortium name="The Broad Institute Genomics Platform"/>
            <consortium name="The Broad Institute Genome Sequencing Center for Infectious Disease"/>
            <person name="Wu L."/>
            <person name="Ma J."/>
        </authorList>
    </citation>
    <scope>NUCLEOTIDE SEQUENCE [LARGE SCALE GENOMIC DNA]</scope>
    <source>
        <strain evidence="3">CECT 8010</strain>
    </source>
</reference>
<evidence type="ECO:0000313" key="3">
    <source>
        <dbReference type="Proteomes" id="UP001595906"/>
    </source>
</evidence>
<evidence type="ECO:0000313" key="2">
    <source>
        <dbReference type="EMBL" id="MFC4232848.1"/>
    </source>
</evidence>
<keyword evidence="3" id="KW-1185">Reference proteome</keyword>
<comment type="caution">
    <text evidence="2">The sequence shown here is derived from an EMBL/GenBank/DDBJ whole genome shotgun (WGS) entry which is preliminary data.</text>
</comment>
<sequence>MNSFQIIRVMATTIFAFIVVNISAQNKNNYEIGINGGTLIYLGDLTNSAFGTYKGAKPAIGVFVNKDIDPYFSWRVNLMYGKIGVDESQFTTPFWKQLRNFKFSTSITELSSVIVWNFLGDNGAKEYSRFSPYVFGGLGISLLHVTRDWHNINRGAFDNKSTAIIGLGVDTLHRTPTLLPVIPVGIGFKYALNNQLSVRAEATYRIGFSDYIDGFSQSTNPSTNDKYYGLSLGVSYRLLANNYRCPTIRR</sequence>
<dbReference type="InterPro" id="IPR045743">
    <property type="entry name" value="DUF6089"/>
</dbReference>
<proteinExistence type="predicted"/>
<dbReference type="Pfam" id="PF19573">
    <property type="entry name" value="DUF6089"/>
    <property type="match status" value="1"/>
</dbReference>
<gene>
    <name evidence="2" type="ORF">ACFOW1_13180</name>
</gene>
<accession>A0ABV8PYA3</accession>
<protein>
    <submittedName>
        <fullName evidence="2">DUF6089 family protein</fullName>
    </submittedName>
</protein>
<dbReference type="RefSeq" id="WP_379014861.1">
    <property type="nucleotide sequence ID" value="NZ_JBHSDC010000027.1"/>
</dbReference>
<dbReference type="Proteomes" id="UP001595906">
    <property type="component" value="Unassembled WGS sequence"/>
</dbReference>
<evidence type="ECO:0000259" key="1">
    <source>
        <dbReference type="Pfam" id="PF19573"/>
    </source>
</evidence>
<name>A0ABV8PYA3_9BACT</name>
<dbReference type="InterPro" id="IPR011250">
    <property type="entry name" value="OMP/PagP_B-barrel"/>
</dbReference>
<dbReference type="SUPFAM" id="SSF56925">
    <property type="entry name" value="OMPA-like"/>
    <property type="match status" value="1"/>
</dbReference>
<organism evidence="2 3">
    <name type="scientific">Parasediminibacterium paludis</name>
    <dbReference type="NCBI Taxonomy" id="908966"/>
    <lineage>
        <taxon>Bacteria</taxon>
        <taxon>Pseudomonadati</taxon>
        <taxon>Bacteroidota</taxon>
        <taxon>Chitinophagia</taxon>
        <taxon>Chitinophagales</taxon>
        <taxon>Chitinophagaceae</taxon>
        <taxon>Parasediminibacterium</taxon>
    </lineage>
</organism>
<dbReference type="Gene3D" id="2.40.160.20">
    <property type="match status" value="1"/>
</dbReference>